<keyword evidence="4" id="KW-0648">Protein biosynthesis</keyword>
<gene>
    <name evidence="4" type="ORF">PECUL_23A052798</name>
</gene>
<keyword evidence="1" id="KW-0539">Nucleus</keyword>
<feature type="domain" description="TFIIS N-terminal" evidence="2">
    <location>
        <begin position="65"/>
        <end position="139"/>
    </location>
</feature>
<dbReference type="PROSITE" id="PS51319">
    <property type="entry name" value="TFIIS_N"/>
    <property type="match status" value="1"/>
</dbReference>
<dbReference type="GO" id="GO:0006351">
    <property type="term" value="P:DNA-templated transcription"/>
    <property type="evidence" value="ECO:0007669"/>
    <property type="project" value="InterPro"/>
</dbReference>
<evidence type="ECO:0000313" key="4">
    <source>
        <dbReference type="EMBL" id="CAH2311201.1"/>
    </source>
</evidence>
<dbReference type="InterPro" id="IPR035441">
    <property type="entry name" value="TFIIS/LEDGF_dom_sf"/>
</dbReference>
<reference evidence="4" key="1">
    <citation type="submission" date="2022-03" db="EMBL/GenBank/DDBJ databases">
        <authorList>
            <person name="Alioto T."/>
            <person name="Alioto T."/>
            <person name="Gomez Garrido J."/>
        </authorList>
    </citation>
    <scope>NUCLEOTIDE SEQUENCE</scope>
</reference>
<dbReference type="Gene3D" id="1.10.472.30">
    <property type="entry name" value="Transcription elongation factor S-II, central domain"/>
    <property type="match status" value="1"/>
</dbReference>
<evidence type="ECO:0000259" key="2">
    <source>
        <dbReference type="PROSITE" id="PS51319"/>
    </source>
</evidence>
<name>A0AAD1SSU7_PELCU</name>
<dbReference type="Pfam" id="PF08711">
    <property type="entry name" value="Med26"/>
    <property type="match status" value="1"/>
</dbReference>
<dbReference type="Gene3D" id="1.20.930.10">
    <property type="entry name" value="Conserved domain common to transcription factors TFIIS, elongin A, CRSP70"/>
    <property type="match status" value="1"/>
</dbReference>
<evidence type="ECO:0000259" key="3">
    <source>
        <dbReference type="PROSITE" id="PS51321"/>
    </source>
</evidence>
<feature type="domain" description="TFIIS central" evidence="3">
    <location>
        <begin position="156"/>
        <end position="233"/>
    </location>
</feature>
<dbReference type="InterPro" id="IPR003618">
    <property type="entry name" value="TFIIS_cen_dom"/>
</dbReference>
<keyword evidence="5" id="KW-1185">Reference proteome</keyword>
<accession>A0AAD1SSU7</accession>
<comment type="subcellular location">
    <subcellularLocation>
        <location evidence="1">Nucleus</location>
    </subcellularLocation>
</comment>
<evidence type="ECO:0000256" key="1">
    <source>
        <dbReference type="PROSITE-ProRule" id="PRU00649"/>
    </source>
</evidence>
<protein>
    <submittedName>
        <fullName evidence="4">Transcription elongation factor A N-terminal and central domain-containing 2</fullName>
    </submittedName>
</protein>
<dbReference type="PANTHER" id="PTHR11477:SF14">
    <property type="entry name" value="TRANSCRIPTION ELONGATION FACTOR A N-TERMINAL AND CENTRAL DOMAIN-CONTAINING PROTEIN 2"/>
    <property type="match status" value="1"/>
</dbReference>
<dbReference type="InterPro" id="IPR036575">
    <property type="entry name" value="TFIIS_cen_dom_sf"/>
</dbReference>
<sequence>MTARRRSALLRAETQIYFQSVCCLGGSMDKFVVRKPKCLQPEVKIPSKTKGQATLYSLKRVVVLEDIKRWKCILEFPNQTRENLMNTLKELKKKIPSEEVIRSTKIGEAVGSLQTHDDKDVSHLAQEVYNQWETFIKENRSKPNIEVRCDAATEKLRQNARRLLAEAQNMEADHSLVECIEREVFHQTSRLINVHYRRTIRALVFALKHKAETRCQVKEGTIKIHELVQSHKK</sequence>
<dbReference type="SUPFAM" id="SSF47676">
    <property type="entry name" value="Conserved domain common to transcription factors TFIIS, elongin A, CRSP70"/>
    <property type="match status" value="1"/>
</dbReference>
<evidence type="ECO:0000313" key="5">
    <source>
        <dbReference type="Proteomes" id="UP001295444"/>
    </source>
</evidence>
<dbReference type="InterPro" id="IPR017923">
    <property type="entry name" value="TFIIS_N"/>
</dbReference>
<dbReference type="GO" id="GO:0005634">
    <property type="term" value="C:nucleus"/>
    <property type="evidence" value="ECO:0007669"/>
    <property type="project" value="UniProtKB-SubCell"/>
</dbReference>
<organism evidence="4 5">
    <name type="scientific">Pelobates cultripes</name>
    <name type="common">Western spadefoot toad</name>
    <dbReference type="NCBI Taxonomy" id="61616"/>
    <lineage>
        <taxon>Eukaryota</taxon>
        <taxon>Metazoa</taxon>
        <taxon>Chordata</taxon>
        <taxon>Craniata</taxon>
        <taxon>Vertebrata</taxon>
        <taxon>Euteleostomi</taxon>
        <taxon>Amphibia</taxon>
        <taxon>Batrachia</taxon>
        <taxon>Anura</taxon>
        <taxon>Pelobatoidea</taxon>
        <taxon>Pelobatidae</taxon>
        <taxon>Pelobates</taxon>
    </lineage>
</organism>
<dbReference type="PROSITE" id="PS51321">
    <property type="entry name" value="TFIIS_CENTRAL"/>
    <property type="match status" value="1"/>
</dbReference>
<dbReference type="GO" id="GO:0003746">
    <property type="term" value="F:translation elongation factor activity"/>
    <property type="evidence" value="ECO:0007669"/>
    <property type="project" value="UniProtKB-KW"/>
</dbReference>
<dbReference type="PANTHER" id="PTHR11477">
    <property type="entry name" value="TRANSCRIPTION FACTOR S-II ZINC FINGER DOMAIN-CONTAINING PROTEIN"/>
    <property type="match status" value="1"/>
</dbReference>
<proteinExistence type="predicted"/>
<keyword evidence="4" id="KW-0251">Elongation factor</keyword>
<dbReference type="Proteomes" id="UP001295444">
    <property type="component" value="Chromosome 08"/>
</dbReference>
<dbReference type="AlphaFoldDB" id="A0AAD1SSU7"/>
<dbReference type="EMBL" id="OW240919">
    <property type="protein sequence ID" value="CAH2311201.1"/>
    <property type="molecule type" value="Genomic_DNA"/>
</dbReference>